<comment type="caution">
    <text evidence="1">The sequence shown here is derived from an EMBL/GenBank/DDBJ whole genome shotgun (WGS) entry which is preliminary data.</text>
</comment>
<organism evidence="1 2">
    <name type="scientific">Luteimonas lutimaris</name>
    <dbReference type="NCBI Taxonomy" id="698645"/>
    <lineage>
        <taxon>Bacteria</taxon>
        <taxon>Pseudomonadati</taxon>
        <taxon>Pseudomonadota</taxon>
        <taxon>Gammaproteobacteria</taxon>
        <taxon>Lysobacterales</taxon>
        <taxon>Lysobacteraceae</taxon>
        <taxon>Luteimonas</taxon>
    </lineage>
</organism>
<proteinExistence type="predicted"/>
<dbReference type="EMBL" id="BAAAZU010000041">
    <property type="protein sequence ID" value="GAA3934585.1"/>
    <property type="molecule type" value="Genomic_DNA"/>
</dbReference>
<sequence>MNILDWVEFGKVSAERDDNLSSYFFDNGVLTSAIESPTAFLVLGRKGAGKTALFKYLDENREDFLSAEDLLLPQSFEDYNWNIHSILADETKAASMVYKQSWKFVIYAETIQALLQYYERSGQAAPTRIRNAGRMLEKLFDTPTPSIYQVVGRKMLELSKLRLPSAGLDLESGDLNGISADAGEVSFESVKTDATLRQRLTENVNNITRTLEAALESTDGWPRTFICFDRVDEAWDDASVDSSRPVIGGLVAAADAINAQFHGRLRPLIFLREDIFETLSINDANKLREDCGALLHWNKTSLNAMILKRVNFYGEQHGVDPVTDLDAMFDKAEMRQRAKPFNYILRRTMMRPRDLISILSRTVDAMREKANDPFKDDVLAFDDLECDSIYAAEPGYSEWLKQELLDEWGVQRPIIRKLLQALQSNGSTNVTRETLTNSLRALDPEIPVTCPPISGPV</sequence>
<dbReference type="NCBIfam" id="NF047389">
    <property type="entry name" value="ATPase_Sll1717"/>
    <property type="match status" value="1"/>
</dbReference>
<keyword evidence="2" id="KW-1185">Reference proteome</keyword>
<dbReference type="Proteomes" id="UP001501727">
    <property type="component" value="Unassembled WGS sequence"/>
</dbReference>
<protein>
    <recommendedName>
        <fullName evidence="3">ATPase</fullName>
    </recommendedName>
</protein>
<evidence type="ECO:0000313" key="1">
    <source>
        <dbReference type="EMBL" id="GAA3934585.1"/>
    </source>
</evidence>
<dbReference type="RefSeq" id="WP_344760890.1">
    <property type="nucleotide sequence ID" value="NZ_BAAAZU010000041.1"/>
</dbReference>
<reference evidence="2" key="1">
    <citation type="journal article" date="2019" name="Int. J. Syst. Evol. Microbiol.">
        <title>The Global Catalogue of Microorganisms (GCM) 10K type strain sequencing project: providing services to taxonomists for standard genome sequencing and annotation.</title>
        <authorList>
            <consortium name="The Broad Institute Genomics Platform"/>
            <consortium name="The Broad Institute Genome Sequencing Center for Infectious Disease"/>
            <person name="Wu L."/>
            <person name="Ma J."/>
        </authorList>
    </citation>
    <scope>NUCLEOTIDE SEQUENCE [LARGE SCALE GENOMIC DNA]</scope>
    <source>
        <strain evidence="2">JCM 16916</strain>
    </source>
</reference>
<accession>A0ABP7N1C9</accession>
<evidence type="ECO:0000313" key="2">
    <source>
        <dbReference type="Proteomes" id="UP001501727"/>
    </source>
</evidence>
<gene>
    <name evidence="1" type="ORF">GCM10022229_30310</name>
</gene>
<evidence type="ECO:0008006" key="3">
    <source>
        <dbReference type="Google" id="ProtNLM"/>
    </source>
</evidence>
<name>A0ABP7N1C9_9GAMM</name>
<dbReference type="InterPro" id="IPR059206">
    <property type="entry name" value="Sll1717-like"/>
</dbReference>